<protein>
    <submittedName>
        <fullName evidence="3">LysM domain/BON superfamily protein</fullName>
    </submittedName>
</protein>
<dbReference type="Gene3D" id="3.10.350.10">
    <property type="entry name" value="LysM domain"/>
    <property type="match status" value="1"/>
</dbReference>
<gene>
    <name evidence="3" type="ORF">GALL_163710</name>
</gene>
<dbReference type="InterPro" id="IPR018392">
    <property type="entry name" value="LysM"/>
</dbReference>
<proteinExistence type="predicted"/>
<dbReference type="Pfam" id="PF01476">
    <property type="entry name" value="LysM"/>
    <property type="match status" value="1"/>
</dbReference>
<evidence type="ECO:0000256" key="1">
    <source>
        <dbReference type="SAM" id="Coils"/>
    </source>
</evidence>
<keyword evidence="1" id="KW-0175">Coiled coil</keyword>
<dbReference type="EMBL" id="MLJW01000083">
    <property type="protein sequence ID" value="OIR01470.1"/>
    <property type="molecule type" value="Genomic_DNA"/>
</dbReference>
<accession>A0A1J5SN29</accession>
<sequence>MRFCLLFTLLATLASAQVVTTDPVNLADVREDVRLLNQNLGALTLRVEQLDRRVAALQSQQASASANSQNFATVDQLNQAVADLNRTIKAAVATSRTEVLQRVAAQLEQLANQTNAALESINNGSRAPRVGGTAAAAPTPAAAPAAAPATTKFSDSYPKEGISYTVQRGDTLSKIATKTGAKIEDIINANKLSDPSRIRVGQALFIPGGK</sequence>
<organism evidence="3">
    <name type="scientific">mine drainage metagenome</name>
    <dbReference type="NCBI Taxonomy" id="410659"/>
    <lineage>
        <taxon>unclassified sequences</taxon>
        <taxon>metagenomes</taxon>
        <taxon>ecological metagenomes</taxon>
    </lineage>
</organism>
<evidence type="ECO:0000259" key="2">
    <source>
        <dbReference type="PROSITE" id="PS51782"/>
    </source>
</evidence>
<dbReference type="AlphaFoldDB" id="A0A1J5SN29"/>
<dbReference type="CDD" id="cd00118">
    <property type="entry name" value="LysM"/>
    <property type="match status" value="1"/>
</dbReference>
<dbReference type="SUPFAM" id="SSF54106">
    <property type="entry name" value="LysM domain"/>
    <property type="match status" value="1"/>
</dbReference>
<comment type="caution">
    <text evidence="3">The sequence shown here is derived from an EMBL/GenBank/DDBJ whole genome shotgun (WGS) entry which is preliminary data.</text>
</comment>
<name>A0A1J5SN29_9ZZZZ</name>
<feature type="coiled-coil region" evidence="1">
    <location>
        <begin position="33"/>
        <end position="94"/>
    </location>
</feature>
<feature type="domain" description="LysM" evidence="2">
    <location>
        <begin position="162"/>
        <end position="206"/>
    </location>
</feature>
<evidence type="ECO:0000313" key="3">
    <source>
        <dbReference type="EMBL" id="OIR01470.1"/>
    </source>
</evidence>
<dbReference type="PROSITE" id="PS51782">
    <property type="entry name" value="LYSM"/>
    <property type="match status" value="1"/>
</dbReference>
<dbReference type="SMART" id="SM00257">
    <property type="entry name" value="LysM"/>
    <property type="match status" value="1"/>
</dbReference>
<reference evidence="3" key="1">
    <citation type="submission" date="2016-10" db="EMBL/GenBank/DDBJ databases">
        <title>Sequence of Gallionella enrichment culture.</title>
        <authorList>
            <person name="Poehlein A."/>
            <person name="Muehling M."/>
            <person name="Daniel R."/>
        </authorList>
    </citation>
    <scope>NUCLEOTIDE SEQUENCE</scope>
</reference>
<dbReference type="InterPro" id="IPR036779">
    <property type="entry name" value="LysM_dom_sf"/>
</dbReference>